<comment type="caution">
    <text evidence="1">The sequence shown here is derived from an EMBL/GenBank/DDBJ whole genome shotgun (WGS) entry which is preliminary data.</text>
</comment>
<proteinExistence type="predicted"/>
<dbReference type="AlphaFoldDB" id="A0A8J5GJ45"/>
<reference evidence="1 2" key="1">
    <citation type="submission" date="2020-08" db="EMBL/GenBank/DDBJ databases">
        <title>Plant Genome Project.</title>
        <authorList>
            <person name="Zhang R.-G."/>
        </authorList>
    </citation>
    <scope>NUCLEOTIDE SEQUENCE [LARGE SCALE GENOMIC DNA]</scope>
    <source>
        <tissue evidence="1">Rhizome</tissue>
    </source>
</reference>
<dbReference type="PANTHER" id="PTHR33264:SF8">
    <property type="entry name" value="EXPRESSED PROTEIN"/>
    <property type="match status" value="1"/>
</dbReference>
<gene>
    <name evidence="1" type="ORF">ZIOFF_032887</name>
</gene>
<sequence>MLVDHPPTKMLVPKIFYPFFFSGPLPRGNLTGRGFAGREVHDSCTERGCLICYLALRNILFSRLTKLPLPRLALRCCSDSVSRSVVSSSRCGAQSHPEMLVVVVAVKLPARLVRRTLQRSRAPSSRKKAPAIARQELVPAGDHPGEAFPARSPAEAMSELEKVMRANFYGAGFWRSLSQRERSSPKC</sequence>
<dbReference type="Proteomes" id="UP000734854">
    <property type="component" value="Unassembled WGS sequence"/>
</dbReference>
<keyword evidence="2" id="KW-1185">Reference proteome</keyword>
<dbReference type="EMBL" id="JACMSC010000009">
    <property type="protein sequence ID" value="KAG6507537.1"/>
    <property type="molecule type" value="Genomic_DNA"/>
</dbReference>
<name>A0A8J5GJ45_ZINOF</name>
<dbReference type="PANTHER" id="PTHR33264">
    <property type="entry name" value="EXPRESSED PROTEIN"/>
    <property type="match status" value="1"/>
</dbReference>
<organism evidence="1 2">
    <name type="scientific">Zingiber officinale</name>
    <name type="common">Ginger</name>
    <name type="synonym">Amomum zingiber</name>
    <dbReference type="NCBI Taxonomy" id="94328"/>
    <lineage>
        <taxon>Eukaryota</taxon>
        <taxon>Viridiplantae</taxon>
        <taxon>Streptophyta</taxon>
        <taxon>Embryophyta</taxon>
        <taxon>Tracheophyta</taxon>
        <taxon>Spermatophyta</taxon>
        <taxon>Magnoliopsida</taxon>
        <taxon>Liliopsida</taxon>
        <taxon>Zingiberales</taxon>
        <taxon>Zingiberaceae</taxon>
        <taxon>Zingiber</taxon>
    </lineage>
</organism>
<evidence type="ECO:0000313" key="2">
    <source>
        <dbReference type="Proteomes" id="UP000734854"/>
    </source>
</evidence>
<protein>
    <submittedName>
        <fullName evidence="1">Uncharacterized protein</fullName>
    </submittedName>
</protein>
<accession>A0A8J5GJ45</accession>
<evidence type="ECO:0000313" key="1">
    <source>
        <dbReference type="EMBL" id="KAG6507537.1"/>
    </source>
</evidence>